<gene>
    <name evidence="3" type="ORF">FIBSPDRAFT_1050480</name>
</gene>
<evidence type="ECO:0000256" key="1">
    <source>
        <dbReference type="SAM" id="MobiDB-lite"/>
    </source>
</evidence>
<dbReference type="CDD" id="cd18186">
    <property type="entry name" value="BTB_POZ_ZBTB_KLHL-like"/>
    <property type="match status" value="1"/>
</dbReference>
<dbReference type="SUPFAM" id="SSF54695">
    <property type="entry name" value="POZ domain"/>
    <property type="match status" value="1"/>
</dbReference>
<feature type="domain" description="BTB" evidence="2">
    <location>
        <begin position="60"/>
        <end position="130"/>
    </location>
</feature>
<sequence length="489" mass="53743">MAAFECFRICALYLNRGISPALSPETRNPHIHFDGYSLEIKDAAETEIMNVHPKYNWPGSDVTLIAQNVAYLLHRSNLRAVSEVFNGLFDADDKSYLTSYSPRIYLPGCHPNNIEAALLYIYPTQPGITIPTSQEQWQLIYDFAFTFKFDSLWIAASQHLGKDMDPMDKIRIGRRRGWAGVLRQGFEEFSRSSQRTPSPDSEDAKLIGYDGLRTIMERRLQHSLSIHIPAPIPAPIIDIPPIATTSTDYDESDMVSQPIFSPVETFINPSYSIIPSGSTTRVHRSPLPPSTATRRSLFIPGFLQLPSPLSALYENSAEHSSGGRSISKESTPRIIEVEDSTEPTALVQKPPAPSTSIHRTDGSAISPVVPSPAALAIPTAIRPQAAETAAVERISQTSNHATVISTEHRVSHNSSPPPSSSPARGIFRNDGPLRSSTPAVSLVVDAVPAKVEPRTPVDQNSGRVLSPLVDAGRSMSPLMQRVHRDRSFR</sequence>
<dbReference type="Gene3D" id="3.30.710.10">
    <property type="entry name" value="Potassium Channel Kv1.1, Chain A"/>
    <property type="match status" value="1"/>
</dbReference>
<dbReference type="AlphaFoldDB" id="A0A166AQF4"/>
<evidence type="ECO:0000313" key="3">
    <source>
        <dbReference type="EMBL" id="KZP11852.1"/>
    </source>
</evidence>
<name>A0A166AQF4_9AGAM</name>
<dbReference type="InterPro" id="IPR011333">
    <property type="entry name" value="SKP1/BTB/POZ_sf"/>
</dbReference>
<keyword evidence="4" id="KW-1185">Reference proteome</keyword>
<feature type="region of interest" description="Disordered" evidence="1">
    <location>
        <begin position="406"/>
        <end position="432"/>
    </location>
</feature>
<dbReference type="OrthoDB" id="10596641at2759"/>
<dbReference type="PROSITE" id="PS50097">
    <property type="entry name" value="BTB"/>
    <property type="match status" value="1"/>
</dbReference>
<dbReference type="Proteomes" id="UP000076532">
    <property type="component" value="Unassembled WGS sequence"/>
</dbReference>
<organism evidence="3 4">
    <name type="scientific">Athelia psychrophila</name>
    <dbReference type="NCBI Taxonomy" id="1759441"/>
    <lineage>
        <taxon>Eukaryota</taxon>
        <taxon>Fungi</taxon>
        <taxon>Dikarya</taxon>
        <taxon>Basidiomycota</taxon>
        <taxon>Agaricomycotina</taxon>
        <taxon>Agaricomycetes</taxon>
        <taxon>Agaricomycetidae</taxon>
        <taxon>Atheliales</taxon>
        <taxon>Atheliaceae</taxon>
        <taxon>Athelia</taxon>
    </lineage>
</organism>
<dbReference type="InterPro" id="IPR000210">
    <property type="entry name" value="BTB/POZ_dom"/>
</dbReference>
<proteinExistence type="predicted"/>
<dbReference type="Pfam" id="PF00651">
    <property type="entry name" value="BTB"/>
    <property type="match status" value="1"/>
</dbReference>
<evidence type="ECO:0000259" key="2">
    <source>
        <dbReference type="PROSITE" id="PS50097"/>
    </source>
</evidence>
<reference evidence="3 4" key="1">
    <citation type="journal article" date="2016" name="Mol. Biol. Evol.">
        <title>Comparative Genomics of Early-Diverging Mushroom-Forming Fungi Provides Insights into the Origins of Lignocellulose Decay Capabilities.</title>
        <authorList>
            <person name="Nagy L.G."/>
            <person name="Riley R."/>
            <person name="Tritt A."/>
            <person name="Adam C."/>
            <person name="Daum C."/>
            <person name="Floudas D."/>
            <person name="Sun H."/>
            <person name="Yadav J.S."/>
            <person name="Pangilinan J."/>
            <person name="Larsson K.H."/>
            <person name="Matsuura K."/>
            <person name="Barry K."/>
            <person name="Labutti K."/>
            <person name="Kuo R."/>
            <person name="Ohm R.A."/>
            <person name="Bhattacharya S.S."/>
            <person name="Shirouzu T."/>
            <person name="Yoshinaga Y."/>
            <person name="Martin F.M."/>
            <person name="Grigoriev I.V."/>
            <person name="Hibbett D.S."/>
        </authorList>
    </citation>
    <scope>NUCLEOTIDE SEQUENCE [LARGE SCALE GENOMIC DNA]</scope>
    <source>
        <strain evidence="3 4">CBS 109695</strain>
    </source>
</reference>
<feature type="region of interest" description="Disordered" evidence="1">
    <location>
        <begin position="338"/>
        <end position="365"/>
    </location>
</feature>
<protein>
    <recommendedName>
        <fullName evidence="2">BTB domain-containing protein</fullName>
    </recommendedName>
</protein>
<evidence type="ECO:0000313" key="4">
    <source>
        <dbReference type="Proteomes" id="UP000076532"/>
    </source>
</evidence>
<dbReference type="EMBL" id="KV417656">
    <property type="protein sequence ID" value="KZP11852.1"/>
    <property type="molecule type" value="Genomic_DNA"/>
</dbReference>
<accession>A0A166AQF4</accession>